<protein>
    <submittedName>
        <fullName evidence="2">DegT/DnrJ/EryC1/StrS family aminotransferase</fullName>
    </submittedName>
</protein>
<organism evidence="2 3">
    <name type="scientific">Pelomonas nitida</name>
    <dbReference type="NCBI Taxonomy" id="3299027"/>
    <lineage>
        <taxon>Bacteria</taxon>
        <taxon>Pseudomonadati</taxon>
        <taxon>Pseudomonadota</taxon>
        <taxon>Betaproteobacteria</taxon>
        <taxon>Burkholderiales</taxon>
        <taxon>Sphaerotilaceae</taxon>
        <taxon>Roseateles</taxon>
    </lineage>
</organism>
<dbReference type="Gene3D" id="3.90.1150.10">
    <property type="entry name" value="Aspartate Aminotransferase, domain 1"/>
    <property type="match status" value="1"/>
</dbReference>
<dbReference type="RefSeq" id="WP_394486779.1">
    <property type="nucleotide sequence ID" value="NZ_JBIGIA010000002.1"/>
</dbReference>
<dbReference type="EMBL" id="JBIGIA010000002">
    <property type="protein sequence ID" value="MFG6455747.1"/>
    <property type="molecule type" value="Genomic_DNA"/>
</dbReference>
<sequence length="382" mass="41741">MPDDWLRLSDPDLSGVELHLVQAALAEPQLSCGRMVEHFEHCFAQQHDRRHGVAVASGTIATWLLLRALGIGPGDEVVASPYGWHQVAHAVTLTGARLVFADINYWSGCLDPTRAAAQIGMATKALLVGNVNGHPAAWGEFEALAAERGLTLLEDSTEAIGSRWQGRLVGSFGRASVFDFSQPSALCCGEGGIVLTDDDALAAELRYLRARSLKDRRSVSVGSRVPLQAAMSELTAAVAAGQLARLPEILAKRREVAGYYLAQMQTFEGIKPPYVAPDVDEVHWMVYTVHLGKRFTASACDEIIEDMADESIEAVMYCQPLHQQFHYMQQGWRRGQFPLVERIADRAVALPFHGHLEPDHVKFIVKTMKDSSVNVGAGAAIY</sequence>
<name>A0ABW7G1K5_9BURK</name>
<dbReference type="Proteomes" id="UP001606305">
    <property type="component" value="Unassembled WGS sequence"/>
</dbReference>
<accession>A0ABW7G1K5</accession>
<dbReference type="PANTHER" id="PTHR30244:SF39">
    <property type="entry name" value="BLR3650 PROTEIN"/>
    <property type="match status" value="1"/>
</dbReference>
<comment type="caution">
    <text evidence="2">The sequence shown here is derived from an EMBL/GenBank/DDBJ whole genome shotgun (WGS) entry which is preliminary data.</text>
</comment>
<dbReference type="InterPro" id="IPR015422">
    <property type="entry name" value="PyrdxlP-dep_Trfase_small"/>
</dbReference>
<keyword evidence="3" id="KW-1185">Reference proteome</keyword>
<evidence type="ECO:0000256" key="1">
    <source>
        <dbReference type="RuleBase" id="RU004508"/>
    </source>
</evidence>
<dbReference type="GO" id="GO:0008483">
    <property type="term" value="F:transaminase activity"/>
    <property type="evidence" value="ECO:0007669"/>
    <property type="project" value="UniProtKB-KW"/>
</dbReference>
<evidence type="ECO:0000313" key="2">
    <source>
        <dbReference type="EMBL" id="MFG6455747.1"/>
    </source>
</evidence>
<dbReference type="InterPro" id="IPR015424">
    <property type="entry name" value="PyrdxlP-dep_Trfase"/>
</dbReference>
<dbReference type="Pfam" id="PF01041">
    <property type="entry name" value="DegT_DnrJ_EryC1"/>
    <property type="match status" value="1"/>
</dbReference>
<keyword evidence="1" id="KW-0663">Pyridoxal phosphate</keyword>
<gene>
    <name evidence="2" type="ORF">ACG00X_02775</name>
</gene>
<keyword evidence="2" id="KW-0808">Transferase</keyword>
<reference evidence="2 3" key="1">
    <citation type="submission" date="2024-09" db="EMBL/GenBank/DDBJ databases">
        <title>Novel species of the genus Pelomonas and Roseateles isolated from streams.</title>
        <authorList>
            <person name="Lu H."/>
        </authorList>
    </citation>
    <scope>NUCLEOTIDE SEQUENCE [LARGE SCALE GENOMIC DNA]</scope>
    <source>
        <strain evidence="2 3">BYS96W</strain>
    </source>
</reference>
<evidence type="ECO:0000313" key="3">
    <source>
        <dbReference type="Proteomes" id="UP001606305"/>
    </source>
</evidence>
<comment type="similarity">
    <text evidence="1">Belongs to the DegT/DnrJ/EryC1 family.</text>
</comment>
<dbReference type="InterPro" id="IPR000653">
    <property type="entry name" value="DegT/StrS_aminotransferase"/>
</dbReference>
<proteinExistence type="inferred from homology"/>
<keyword evidence="2" id="KW-0032">Aminotransferase</keyword>
<dbReference type="SUPFAM" id="SSF53383">
    <property type="entry name" value="PLP-dependent transferases"/>
    <property type="match status" value="1"/>
</dbReference>
<dbReference type="Gene3D" id="3.40.640.10">
    <property type="entry name" value="Type I PLP-dependent aspartate aminotransferase-like (Major domain)"/>
    <property type="match status" value="1"/>
</dbReference>
<dbReference type="InterPro" id="IPR015421">
    <property type="entry name" value="PyrdxlP-dep_Trfase_major"/>
</dbReference>
<dbReference type="PANTHER" id="PTHR30244">
    <property type="entry name" value="TRANSAMINASE"/>
    <property type="match status" value="1"/>
</dbReference>
<dbReference type="PIRSF" id="PIRSF000390">
    <property type="entry name" value="PLP_StrS"/>
    <property type="match status" value="1"/>
</dbReference>